<evidence type="ECO:0000256" key="14">
    <source>
        <dbReference type="SAM" id="Phobius"/>
    </source>
</evidence>
<dbReference type="SMART" id="SM00304">
    <property type="entry name" value="HAMP"/>
    <property type="match status" value="1"/>
</dbReference>
<keyword evidence="10" id="KW-0067">ATP-binding</keyword>
<evidence type="ECO:0000256" key="11">
    <source>
        <dbReference type="ARBA" id="ARBA00022989"/>
    </source>
</evidence>
<evidence type="ECO:0000256" key="2">
    <source>
        <dbReference type="ARBA" id="ARBA00004651"/>
    </source>
</evidence>
<dbReference type="PRINTS" id="PR00344">
    <property type="entry name" value="BCTRLSENSOR"/>
</dbReference>
<dbReference type="Gene3D" id="1.10.287.130">
    <property type="match status" value="1"/>
</dbReference>
<evidence type="ECO:0000256" key="3">
    <source>
        <dbReference type="ARBA" id="ARBA00012438"/>
    </source>
</evidence>
<reference evidence="17" key="2">
    <citation type="submission" date="2021-04" db="EMBL/GenBank/DDBJ databases">
        <authorList>
            <person name="Gilroy R."/>
        </authorList>
    </citation>
    <scope>NUCLEOTIDE SEQUENCE</scope>
    <source>
        <strain evidence="17">CHK195-9823</strain>
    </source>
</reference>
<dbReference type="CDD" id="cd06225">
    <property type="entry name" value="HAMP"/>
    <property type="match status" value="1"/>
</dbReference>
<dbReference type="InterPro" id="IPR036097">
    <property type="entry name" value="HisK_dim/P_sf"/>
</dbReference>
<dbReference type="InterPro" id="IPR050398">
    <property type="entry name" value="HssS/ArlS-like"/>
</dbReference>
<reference evidence="17" key="1">
    <citation type="journal article" date="2021" name="PeerJ">
        <title>Extensive microbial diversity within the chicken gut microbiome revealed by metagenomics and culture.</title>
        <authorList>
            <person name="Gilroy R."/>
            <person name="Ravi A."/>
            <person name="Getino M."/>
            <person name="Pursley I."/>
            <person name="Horton D.L."/>
            <person name="Alikhan N.F."/>
            <person name="Baker D."/>
            <person name="Gharbi K."/>
            <person name="Hall N."/>
            <person name="Watson M."/>
            <person name="Adriaenssens E.M."/>
            <person name="Foster-Nyarko E."/>
            <person name="Jarju S."/>
            <person name="Secka A."/>
            <person name="Antonio M."/>
            <person name="Oren A."/>
            <person name="Chaudhuri R.R."/>
            <person name="La Ragione R."/>
            <person name="Hildebrand F."/>
            <person name="Pallen M.J."/>
        </authorList>
    </citation>
    <scope>NUCLEOTIDE SEQUENCE</scope>
    <source>
        <strain evidence="17">CHK195-9823</strain>
    </source>
</reference>
<evidence type="ECO:0000256" key="8">
    <source>
        <dbReference type="ARBA" id="ARBA00022741"/>
    </source>
</evidence>
<dbReference type="FunFam" id="1.10.287.130:FF:000001">
    <property type="entry name" value="Two-component sensor histidine kinase"/>
    <property type="match status" value="1"/>
</dbReference>
<evidence type="ECO:0000256" key="1">
    <source>
        <dbReference type="ARBA" id="ARBA00000085"/>
    </source>
</evidence>
<dbReference type="Gene3D" id="6.10.340.10">
    <property type="match status" value="1"/>
</dbReference>
<dbReference type="SUPFAM" id="SSF158472">
    <property type="entry name" value="HAMP domain-like"/>
    <property type="match status" value="1"/>
</dbReference>
<keyword evidence="4" id="KW-1003">Cell membrane</keyword>
<keyword evidence="8" id="KW-0547">Nucleotide-binding</keyword>
<keyword evidence="5" id="KW-0597">Phosphoprotein</keyword>
<dbReference type="InterPro" id="IPR003660">
    <property type="entry name" value="HAMP_dom"/>
</dbReference>
<evidence type="ECO:0000313" key="18">
    <source>
        <dbReference type="Proteomes" id="UP000886814"/>
    </source>
</evidence>
<proteinExistence type="predicted"/>
<evidence type="ECO:0000259" key="16">
    <source>
        <dbReference type="PROSITE" id="PS50885"/>
    </source>
</evidence>
<dbReference type="GO" id="GO:0000155">
    <property type="term" value="F:phosphorelay sensor kinase activity"/>
    <property type="evidence" value="ECO:0007669"/>
    <property type="project" value="InterPro"/>
</dbReference>
<evidence type="ECO:0000313" key="17">
    <source>
        <dbReference type="EMBL" id="HIV40022.1"/>
    </source>
</evidence>
<dbReference type="SMART" id="SM00387">
    <property type="entry name" value="HATPase_c"/>
    <property type="match status" value="1"/>
</dbReference>
<dbReference type="FunFam" id="3.30.565.10:FF:000006">
    <property type="entry name" value="Sensor histidine kinase WalK"/>
    <property type="match status" value="1"/>
</dbReference>
<sequence>MKLKTRIIISFFIIVLEPVIFTVLAFWALSHYQLGLIEKQYGIEDPTYETLANTAEVVAHLTNKAAEELEKTAQDDPDRFTDVQYLEEMNKELEDSNSYLLVRENGRITYFGCDNYPSELIEKLDNIYQGDDADISDRVYLGDRVQSLVKQINFSTSAIQEGNVYIVSNALETLPQLRNLMETMIITVILILAITALWLTWWIYRGVIAPLDKLRMATRKIKEGDLNFSVTTEGVSEIADLCQDFEDMRQRLKENAEEKVAFDKESKELISNISHDLKTPITAIKGYVEGIMDGVANTPEKQERYIKTIYTKANDMDRLINELTFYSKMDTNRIPYTFNKISVTDFFDDCAEDLSVELEAKGVDFSYSNYVEPEVMVIADAEQIKRVVNNIVSNSLKYMAPGRTKRINLRVKDVGDFIQVELEDNGKGIAARDLPNIFDRFYRTDASRNSSQGGSGIGLSIVKKIMEDHGGKVWATSKENIGTVMYFVLRKYQEVPVNE</sequence>
<organism evidence="17 18">
    <name type="scientific">Candidatus Blautia stercorigallinarum</name>
    <dbReference type="NCBI Taxonomy" id="2838501"/>
    <lineage>
        <taxon>Bacteria</taxon>
        <taxon>Bacillati</taxon>
        <taxon>Bacillota</taxon>
        <taxon>Clostridia</taxon>
        <taxon>Lachnospirales</taxon>
        <taxon>Lachnospiraceae</taxon>
        <taxon>Blautia</taxon>
    </lineage>
</organism>
<dbReference type="Gene3D" id="3.30.565.10">
    <property type="entry name" value="Histidine kinase-like ATPase, C-terminal domain"/>
    <property type="match status" value="1"/>
</dbReference>
<dbReference type="PROSITE" id="PS50109">
    <property type="entry name" value="HIS_KIN"/>
    <property type="match status" value="1"/>
</dbReference>
<dbReference type="SUPFAM" id="SSF55874">
    <property type="entry name" value="ATPase domain of HSP90 chaperone/DNA topoisomerase II/histidine kinase"/>
    <property type="match status" value="1"/>
</dbReference>
<evidence type="ECO:0000259" key="15">
    <source>
        <dbReference type="PROSITE" id="PS50109"/>
    </source>
</evidence>
<keyword evidence="13 14" id="KW-0472">Membrane</keyword>
<feature type="transmembrane region" description="Helical" evidence="14">
    <location>
        <begin position="184"/>
        <end position="204"/>
    </location>
</feature>
<keyword evidence="11 14" id="KW-1133">Transmembrane helix</keyword>
<feature type="domain" description="Histidine kinase" evidence="15">
    <location>
        <begin position="272"/>
        <end position="493"/>
    </location>
</feature>
<dbReference type="InterPro" id="IPR003594">
    <property type="entry name" value="HATPase_dom"/>
</dbReference>
<dbReference type="PROSITE" id="PS50885">
    <property type="entry name" value="HAMP"/>
    <property type="match status" value="1"/>
</dbReference>
<feature type="transmembrane region" description="Helical" evidence="14">
    <location>
        <begin position="6"/>
        <end position="29"/>
    </location>
</feature>
<dbReference type="EC" id="2.7.13.3" evidence="3"/>
<dbReference type="PANTHER" id="PTHR45528:SF1">
    <property type="entry name" value="SENSOR HISTIDINE KINASE CPXA"/>
    <property type="match status" value="1"/>
</dbReference>
<feature type="domain" description="HAMP" evidence="16">
    <location>
        <begin position="205"/>
        <end position="257"/>
    </location>
</feature>
<evidence type="ECO:0000256" key="6">
    <source>
        <dbReference type="ARBA" id="ARBA00022679"/>
    </source>
</evidence>
<dbReference type="CDD" id="cd00075">
    <property type="entry name" value="HATPase"/>
    <property type="match status" value="1"/>
</dbReference>
<dbReference type="CDD" id="cd00082">
    <property type="entry name" value="HisKA"/>
    <property type="match status" value="1"/>
</dbReference>
<evidence type="ECO:0000256" key="9">
    <source>
        <dbReference type="ARBA" id="ARBA00022777"/>
    </source>
</evidence>
<keyword evidence="9 17" id="KW-0418">Kinase</keyword>
<keyword evidence="6" id="KW-0808">Transferase</keyword>
<dbReference type="AlphaFoldDB" id="A0A9D1TH24"/>
<dbReference type="InterPro" id="IPR003661">
    <property type="entry name" value="HisK_dim/P_dom"/>
</dbReference>
<dbReference type="SMART" id="SM00388">
    <property type="entry name" value="HisKA"/>
    <property type="match status" value="1"/>
</dbReference>
<dbReference type="Pfam" id="PF00672">
    <property type="entry name" value="HAMP"/>
    <property type="match status" value="1"/>
</dbReference>
<evidence type="ECO:0000256" key="4">
    <source>
        <dbReference type="ARBA" id="ARBA00022475"/>
    </source>
</evidence>
<comment type="caution">
    <text evidence="17">The sequence shown here is derived from an EMBL/GenBank/DDBJ whole genome shotgun (WGS) entry which is preliminary data.</text>
</comment>
<keyword evidence="7 14" id="KW-0812">Transmembrane</keyword>
<dbReference type="SUPFAM" id="SSF47384">
    <property type="entry name" value="Homodimeric domain of signal transducing histidine kinase"/>
    <property type="match status" value="1"/>
</dbReference>
<dbReference type="InterPro" id="IPR036890">
    <property type="entry name" value="HATPase_C_sf"/>
</dbReference>
<dbReference type="GO" id="GO:0005886">
    <property type="term" value="C:plasma membrane"/>
    <property type="evidence" value="ECO:0007669"/>
    <property type="project" value="UniProtKB-SubCell"/>
</dbReference>
<evidence type="ECO:0000256" key="7">
    <source>
        <dbReference type="ARBA" id="ARBA00022692"/>
    </source>
</evidence>
<keyword evidence="12" id="KW-0902">Two-component regulatory system</keyword>
<dbReference type="InterPro" id="IPR005467">
    <property type="entry name" value="His_kinase_dom"/>
</dbReference>
<evidence type="ECO:0000256" key="12">
    <source>
        <dbReference type="ARBA" id="ARBA00023012"/>
    </source>
</evidence>
<accession>A0A9D1TH24</accession>
<gene>
    <name evidence="17" type="ORF">H9747_13680</name>
</gene>
<dbReference type="Pfam" id="PF00512">
    <property type="entry name" value="HisKA"/>
    <property type="match status" value="1"/>
</dbReference>
<dbReference type="GO" id="GO:0005524">
    <property type="term" value="F:ATP binding"/>
    <property type="evidence" value="ECO:0007669"/>
    <property type="project" value="UniProtKB-KW"/>
</dbReference>
<comment type="subcellular location">
    <subcellularLocation>
        <location evidence="2">Cell membrane</location>
        <topology evidence="2">Multi-pass membrane protein</topology>
    </subcellularLocation>
</comment>
<dbReference type="PANTHER" id="PTHR45528">
    <property type="entry name" value="SENSOR HISTIDINE KINASE CPXA"/>
    <property type="match status" value="1"/>
</dbReference>
<evidence type="ECO:0000256" key="10">
    <source>
        <dbReference type="ARBA" id="ARBA00022840"/>
    </source>
</evidence>
<dbReference type="EMBL" id="DXIQ01000094">
    <property type="protein sequence ID" value="HIV40022.1"/>
    <property type="molecule type" value="Genomic_DNA"/>
</dbReference>
<protein>
    <recommendedName>
        <fullName evidence="3">histidine kinase</fullName>
        <ecNumber evidence="3">2.7.13.3</ecNumber>
    </recommendedName>
</protein>
<dbReference type="Proteomes" id="UP000886814">
    <property type="component" value="Unassembled WGS sequence"/>
</dbReference>
<name>A0A9D1TH24_9FIRM</name>
<evidence type="ECO:0000256" key="13">
    <source>
        <dbReference type="ARBA" id="ARBA00023136"/>
    </source>
</evidence>
<comment type="catalytic activity">
    <reaction evidence="1">
        <text>ATP + protein L-histidine = ADP + protein N-phospho-L-histidine.</text>
        <dbReference type="EC" id="2.7.13.3"/>
    </reaction>
</comment>
<dbReference type="InterPro" id="IPR004358">
    <property type="entry name" value="Sig_transdc_His_kin-like_C"/>
</dbReference>
<dbReference type="Pfam" id="PF02518">
    <property type="entry name" value="HATPase_c"/>
    <property type="match status" value="1"/>
</dbReference>
<evidence type="ECO:0000256" key="5">
    <source>
        <dbReference type="ARBA" id="ARBA00022553"/>
    </source>
</evidence>